<keyword evidence="4" id="KW-1185">Reference proteome</keyword>
<gene>
    <name evidence="3" type="ORF">THAOC_17671</name>
</gene>
<evidence type="ECO:0000313" key="3">
    <source>
        <dbReference type="EMBL" id="EJK61781.1"/>
    </source>
</evidence>
<accession>K0SLG6</accession>
<comment type="similarity">
    <text evidence="1 2">Belongs to the phospholipid scramblase family.</text>
</comment>
<dbReference type="InterPro" id="IPR005552">
    <property type="entry name" value="Scramblase"/>
</dbReference>
<reference evidence="3 4" key="1">
    <citation type="journal article" date="2012" name="Genome Biol.">
        <title>Genome and low-iron response of an oceanic diatom adapted to chronic iron limitation.</title>
        <authorList>
            <person name="Lommer M."/>
            <person name="Specht M."/>
            <person name="Roy A.S."/>
            <person name="Kraemer L."/>
            <person name="Andreson R."/>
            <person name="Gutowska M.A."/>
            <person name="Wolf J."/>
            <person name="Bergner S.V."/>
            <person name="Schilhabel M.B."/>
            <person name="Klostermeier U.C."/>
            <person name="Beiko R.G."/>
            <person name="Rosenstiel P."/>
            <person name="Hippler M."/>
            <person name="Laroche J."/>
        </authorList>
    </citation>
    <scope>NUCLEOTIDE SEQUENCE [LARGE SCALE GENOMIC DNA]</scope>
    <source>
        <strain evidence="3 4">CCMP1005</strain>
    </source>
</reference>
<sequence>MDAPKAFTMERLGDTKQVVVAQSTSQMCRTGCCQPSINWLVREADNFHGGNPHQDYPNVAWIHEESTWFQRCGSGCAPGCRSVKYVQHTSNIPDAVADAEDFMWCTCQCDELPKGLSEEDRTKDVIATHEKPQTCGACCCLVPFLETKDANGNLIGKTVYVCDGCIFVPKFDIYNGAGEKKYRLRPDTCIGGCCVMPRCGGGGGKCCRVPYILRNPETFEPVSGNGGTDKAQVTNLWSGFKNELCTQRQAYHLVFPDDATQQEKLTLMGSSILVDVIFYEQRNNDNGGDS</sequence>
<dbReference type="GO" id="GO:0005886">
    <property type="term" value="C:plasma membrane"/>
    <property type="evidence" value="ECO:0007669"/>
    <property type="project" value="TreeGrafter"/>
</dbReference>
<evidence type="ECO:0000256" key="1">
    <source>
        <dbReference type="ARBA" id="ARBA00005350"/>
    </source>
</evidence>
<dbReference type="AlphaFoldDB" id="K0SLG6"/>
<dbReference type="OrthoDB" id="191150at2759"/>
<dbReference type="GO" id="GO:0017128">
    <property type="term" value="F:phospholipid scramblase activity"/>
    <property type="evidence" value="ECO:0007669"/>
    <property type="project" value="InterPro"/>
</dbReference>
<dbReference type="PANTHER" id="PTHR23248">
    <property type="entry name" value="PHOSPHOLIPID SCRAMBLASE-RELATED"/>
    <property type="match status" value="1"/>
</dbReference>
<comment type="caution">
    <text evidence="3">The sequence shown here is derived from an EMBL/GenBank/DDBJ whole genome shotgun (WGS) entry which is preliminary data.</text>
</comment>
<dbReference type="eggNOG" id="KOG0621">
    <property type="taxonomic scope" value="Eukaryota"/>
</dbReference>
<dbReference type="EMBL" id="AGNL01019504">
    <property type="protein sequence ID" value="EJK61781.1"/>
    <property type="molecule type" value="Genomic_DNA"/>
</dbReference>
<evidence type="ECO:0000313" key="4">
    <source>
        <dbReference type="Proteomes" id="UP000266841"/>
    </source>
</evidence>
<dbReference type="Pfam" id="PF03803">
    <property type="entry name" value="Scramblase"/>
    <property type="match status" value="1"/>
</dbReference>
<organism evidence="3 4">
    <name type="scientific">Thalassiosira oceanica</name>
    <name type="common">Marine diatom</name>
    <dbReference type="NCBI Taxonomy" id="159749"/>
    <lineage>
        <taxon>Eukaryota</taxon>
        <taxon>Sar</taxon>
        <taxon>Stramenopiles</taxon>
        <taxon>Ochrophyta</taxon>
        <taxon>Bacillariophyta</taxon>
        <taxon>Coscinodiscophyceae</taxon>
        <taxon>Thalassiosirophycidae</taxon>
        <taxon>Thalassiosirales</taxon>
        <taxon>Thalassiosiraceae</taxon>
        <taxon>Thalassiosira</taxon>
    </lineage>
</organism>
<protein>
    <recommendedName>
        <fullName evidence="2">Phospholipid scramblase</fullName>
    </recommendedName>
</protein>
<name>K0SLG6_THAOC</name>
<evidence type="ECO:0000256" key="2">
    <source>
        <dbReference type="RuleBase" id="RU363116"/>
    </source>
</evidence>
<dbReference type="PANTHER" id="PTHR23248:SF9">
    <property type="entry name" value="PHOSPHOLIPID SCRAMBLASE"/>
    <property type="match status" value="1"/>
</dbReference>
<dbReference type="Proteomes" id="UP000266841">
    <property type="component" value="Unassembled WGS sequence"/>
</dbReference>
<proteinExistence type="inferred from homology"/>